<keyword evidence="1" id="KW-0812">Transmembrane</keyword>
<accession>N6VU39</accession>
<keyword evidence="3" id="KW-1185">Reference proteome</keyword>
<feature type="transmembrane region" description="Helical" evidence="1">
    <location>
        <begin position="20"/>
        <end position="42"/>
    </location>
</feature>
<comment type="caution">
    <text evidence="2">The sequence shown here is derived from an EMBL/GenBank/DDBJ whole genome shotgun (WGS) entry which is preliminary data.</text>
</comment>
<dbReference type="RefSeq" id="WP_004589806.1">
    <property type="nucleotide sequence ID" value="NZ_APMM01000004.1"/>
</dbReference>
<keyword evidence="1" id="KW-0472">Membrane</keyword>
<dbReference type="EMBL" id="APMM01000004">
    <property type="protein sequence ID" value="ENN96706.1"/>
    <property type="molecule type" value="Genomic_DNA"/>
</dbReference>
<reference evidence="2 3" key="1">
    <citation type="journal article" date="2013" name="Genome Announc.">
        <title>Draft Genome Sequence of a Highly Flagellated, Fast-Swimming Archaeon, Methanocaldococcus villosus Strain KIN24-T80 (DSM 22612).</title>
        <authorList>
            <person name="Thennarasu S."/>
            <person name="Polireddy D."/>
            <person name="Antony A."/>
            <person name="Yada M.R."/>
            <person name="Algarawi S."/>
            <person name="Sivakumar N."/>
        </authorList>
    </citation>
    <scope>NUCLEOTIDE SEQUENCE [LARGE SCALE GENOMIC DNA]</scope>
    <source>
        <strain evidence="2 3">KIN24-T80</strain>
    </source>
</reference>
<name>N6VU39_9EURY</name>
<feature type="transmembrane region" description="Helical" evidence="1">
    <location>
        <begin position="186"/>
        <end position="210"/>
    </location>
</feature>
<protein>
    <recommendedName>
        <fullName evidence="4">Stage II sporulation protein M</fullName>
    </recommendedName>
</protein>
<feature type="transmembrane region" description="Helical" evidence="1">
    <location>
        <begin position="85"/>
        <end position="104"/>
    </location>
</feature>
<feature type="transmembrane region" description="Helical" evidence="1">
    <location>
        <begin position="156"/>
        <end position="174"/>
    </location>
</feature>
<keyword evidence="1" id="KW-1133">Transmembrane helix</keyword>
<proteinExistence type="predicted"/>
<dbReference type="PATRIC" id="fig|1069083.5.peg.123"/>
<sequence>MFKKFLCLNLKYKITLTYFLTWLGFLISFSFGKFLIFLSNILKSEPIKKPAEIAKTFGEMKFYAVSSVISQNVSIPYLSYALSYIINNSISCMMIIAVFALAGYLSSKEKAEEKEYLRFICILFIFAIANPITALIGVNLEFKDLIAIVPHGIFEFFGYSLAVVLGLELANIFYPIKEKVSIKSIAILLMSIFTFISIAGFLEPIDWLIYNYAKANNLDLFKTFFTVYKSLIWGLNG</sequence>
<organism evidence="2 3">
    <name type="scientific">Methanocaldococcus villosus KIN24-T80</name>
    <dbReference type="NCBI Taxonomy" id="1069083"/>
    <lineage>
        <taxon>Archaea</taxon>
        <taxon>Methanobacteriati</taxon>
        <taxon>Methanobacteriota</taxon>
        <taxon>Methanomada group</taxon>
        <taxon>Methanococci</taxon>
        <taxon>Methanococcales</taxon>
        <taxon>Methanocaldococcaceae</taxon>
        <taxon>Methanocaldococcus</taxon>
    </lineage>
</organism>
<dbReference type="OrthoDB" id="65825at2157"/>
<evidence type="ECO:0000313" key="2">
    <source>
        <dbReference type="EMBL" id="ENN96706.1"/>
    </source>
</evidence>
<evidence type="ECO:0000313" key="3">
    <source>
        <dbReference type="Proteomes" id="UP000053695"/>
    </source>
</evidence>
<gene>
    <name evidence="2" type="ORF">J422_00641</name>
</gene>
<dbReference type="Proteomes" id="UP000053695">
    <property type="component" value="Unassembled WGS sequence"/>
</dbReference>
<dbReference type="AlphaFoldDB" id="N6VU39"/>
<evidence type="ECO:0008006" key="4">
    <source>
        <dbReference type="Google" id="ProtNLM"/>
    </source>
</evidence>
<dbReference type="STRING" id="1069083.GCA_000371805_00906"/>
<evidence type="ECO:0000256" key="1">
    <source>
        <dbReference type="SAM" id="Phobius"/>
    </source>
</evidence>
<feature type="transmembrane region" description="Helical" evidence="1">
    <location>
        <begin position="116"/>
        <end position="136"/>
    </location>
</feature>